<evidence type="ECO:0000313" key="2">
    <source>
        <dbReference type="EMBL" id="SDQ80243.1"/>
    </source>
</evidence>
<dbReference type="Proteomes" id="UP000199444">
    <property type="component" value="Unassembled WGS sequence"/>
</dbReference>
<keyword evidence="3" id="KW-1185">Reference proteome</keyword>
<dbReference type="CDD" id="cd04301">
    <property type="entry name" value="NAT_SF"/>
    <property type="match status" value="1"/>
</dbReference>
<name>A0A1H1DV23_9BACI</name>
<dbReference type="PROSITE" id="PS51186">
    <property type="entry name" value="GNAT"/>
    <property type="match status" value="1"/>
</dbReference>
<proteinExistence type="predicted"/>
<dbReference type="PANTHER" id="PTHR43259">
    <property type="entry name" value="SPT10P"/>
    <property type="match status" value="1"/>
</dbReference>
<feature type="domain" description="N-acetyltransferase" evidence="1">
    <location>
        <begin position="19"/>
        <end position="156"/>
    </location>
</feature>
<evidence type="ECO:0000259" key="1">
    <source>
        <dbReference type="PROSITE" id="PS51186"/>
    </source>
</evidence>
<dbReference type="InterPro" id="IPR016181">
    <property type="entry name" value="Acyl_CoA_acyltransferase"/>
</dbReference>
<accession>A0A1H1DV23</accession>
<dbReference type="Pfam" id="PF00583">
    <property type="entry name" value="Acetyltransf_1"/>
    <property type="match status" value="1"/>
</dbReference>
<gene>
    <name evidence="2" type="ORF">SAMN05216231_2587</name>
</gene>
<organism evidence="2 3">
    <name type="scientific">Virgibacillus salinus</name>
    <dbReference type="NCBI Taxonomy" id="553311"/>
    <lineage>
        <taxon>Bacteria</taxon>
        <taxon>Bacillati</taxon>
        <taxon>Bacillota</taxon>
        <taxon>Bacilli</taxon>
        <taxon>Bacillales</taxon>
        <taxon>Bacillaceae</taxon>
        <taxon>Virgibacillus</taxon>
    </lineage>
</organism>
<dbReference type="AlphaFoldDB" id="A0A1H1DV23"/>
<dbReference type="InterPro" id="IPR000182">
    <property type="entry name" value="GNAT_dom"/>
</dbReference>
<dbReference type="GO" id="GO:0016747">
    <property type="term" value="F:acyltransferase activity, transferring groups other than amino-acyl groups"/>
    <property type="evidence" value="ECO:0007669"/>
    <property type="project" value="InterPro"/>
</dbReference>
<dbReference type="InterPro" id="IPR052829">
    <property type="entry name" value="N-acetyltransferase_domain"/>
</dbReference>
<evidence type="ECO:0000313" key="3">
    <source>
        <dbReference type="Proteomes" id="UP000199444"/>
    </source>
</evidence>
<dbReference type="EMBL" id="FNKD01000003">
    <property type="protein sequence ID" value="SDQ80243.1"/>
    <property type="molecule type" value="Genomic_DNA"/>
</dbReference>
<dbReference type="PANTHER" id="PTHR43259:SF1">
    <property type="entry name" value="N-ACETYLTRANSFERASE DOMAIN-CONTAINING PROTEIN"/>
    <property type="match status" value="1"/>
</dbReference>
<reference evidence="2 3" key="1">
    <citation type="submission" date="2016-10" db="EMBL/GenBank/DDBJ databases">
        <authorList>
            <person name="de Groot N.N."/>
        </authorList>
    </citation>
    <scope>NUCLEOTIDE SEQUENCE [LARGE SCALE GENOMIC DNA]</scope>
    <source>
        <strain evidence="2 3">CGMCC 1.10449</strain>
    </source>
</reference>
<dbReference type="STRING" id="553311.SAMN05216231_2587"/>
<dbReference type="Gene3D" id="3.40.630.30">
    <property type="match status" value="1"/>
</dbReference>
<sequence>MSVKLARMNEEAFNQYYNSAIQEYANEHVKAGNWGEEEAFDKAKKQFEQLLPDGLETNAHVLFSIMYGNETIGTLWLNIKSKQHEKHAFIYDIKLDDKQRGKGYGKATMIAIEEYAKSENINQISLHVFAHNERAFALYEKMGYKAKSYNMSKRLS</sequence>
<dbReference type="SUPFAM" id="SSF55729">
    <property type="entry name" value="Acyl-CoA N-acyltransferases (Nat)"/>
    <property type="match status" value="1"/>
</dbReference>
<keyword evidence="2" id="KW-0808">Transferase</keyword>
<dbReference type="RefSeq" id="WP_092493400.1">
    <property type="nucleotide sequence ID" value="NZ_FNKD01000003.1"/>
</dbReference>
<protein>
    <submittedName>
        <fullName evidence="2">Acetyltransferase, GNAT family</fullName>
    </submittedName>
</protein>